<dbReference type="VEuPathDB" id="FungiDB:I302_06138"/>
<organism evidence="7">
    <name type="scientific">Kwoniella bestiolae CBS 10118</name>
    <dbReference type="NCBI Taxonomy" id="1296100"/>
    <lineage>
        <taxon>Eukaryota</taxon>
        <taxon>Fungi</taxon>
        <taxon>Dikarya</taxon>
        <taxon>Basidiomycota</taxon>
        <taxon>Agaricomycotina</taxon>
        <taxon>Tremellomycetes</taxon>
        <taxon>Tremellales</taxon>
        <taxon>Cryptococcaceae</taxon>
        <taxon>Kwoniella</taxon>
    </lineage>
</organism>
<evidence type="ECO:0000256" key="5">
    <source>
        <dbReference type="SAM" id="Phobius"/>
    </source>
</evidence>
<reference evidence="8" key="2">
    <citation type="submission" date="2013-07" db="EMBL/GenBank/DDBJ databases">
        <authorList>
            <consortium name="The Broad Institute Genome Sequencing Platform"/>
            <person name="Cuomo C."/>
            <person name="Litvintseva A."/>
            <person name="Chen Y."/>
            <person name="Heitman J."/>
            <person name="Sun S."/>
            <person name="Springer D."/>
            <person name="Dromer F."/>
            <person name="Young S.K."/>
            <person name="Zeng Q."/>
            <person name="Gargeya S."/>
            <person name="Fitzgerald M."/>
            <person name="Abouelleil A."/>
            <person name="Alvarado L."/>
            <person name="Berlin A.M."/>
            <person name="Chapman S.B."/>
            <person name="Dewar J."/>
            <person name="Goldberg J."/>
            <person name="Griggs A."/>
            <person name="Gujja S."/>
            <person name="Hansen M."/>
            <person name="Howarth C."/>
            <person name="Imamovic A."/>
            <person name="Larimer J."/>
            <person name="McCowan C."/>
            <person name="Murphy C."/>
            <person name="Pearson M."/>
            <person name="Priest M."/>
            <person name="Roberts A."/>
            <person name="Saif S."/>
            <person name="Shea T."/>
            <person name="Sykes S."/>
            <person name="Wortman J."/>
            <person name="Nusbaum C."/>
            <person name="Birren B."/>
        </authorList>
    </citation>
    <scope>NUCLEOTIDE SEQUENCE</scope>
    <source>
        <strain evidence="8">CBS 10118</strain>
    </source>
</reference>
<dbReference type="FunFam" id="1.20.1250.20:FF:000011">
    <property type="entry name" value="MFS multidrug transporter, putative"/>
    <property type="match status" value="1"/>
</dbReference>
<keyword evidence="9" id="KW-1185">Reference proteome</keyword>
<dbReference type="GO" id="GO:1990961">
    <property type="term" value="P:xenobiotic detoxification by transmembrane export across the plasma membrane"/>
    <property type="evidence" value="ECO:0007669"/>
    <property type="project" value="TreeGrafter"/>
</dbReference>
<feature type="transmembrane region" description="Helical" evidence="5">
    <location>
        <begin position="121"/>
        <end position="145"/>
    </location>
</feature>
<reference evidence="8" key="4">
    <citation type="submission" date="2024-02" db="EMBL/GenBank/DDBJ databases">
        <title>Comparative genomics of Cryptococcus and Kwoniella reveals pathogenesis evolution and contrasting modes of karyotype evolution via chromosome fusion or intercentromeric recombination.</title>
        <authorList>
            <person name="Coelho M.A."/>
            <person name="David-Palma M."/>
            <person name="Shea T."/>
            <person name="Bowers K."/>
            <person name="McGinley-Smith S."/>
            <person name="Mohammad A.W."/>
            <person name="Gnirke A."/>
            <person name="Yurkov A.M."/>
            <person name="Nowrousian M."/>
            <person name="Sun S."/>
            <person name="Cuomo C.A."/>
            <person name="Heitman J."/>
        </authorList>
    </citation>
    <scope>NUCLEOTIDE SEQUENCE</scope>
    <source>
        <strain evidence="8">CBS 10118</strain>
    </source>
</reference>
<dbReference type="CDD" id="cd17323">
    <property type="entry name" value="MFS_Tpo1_MDR_like"/>
    <property type="match status" value="1"/>
</dbReference>
<keyword evidence="2 5" id="KW-0812">Transmembrane</keyword>
<dbReference type="InterPro" id="IPR036259">
    <property type="entry name" value="MFS_trans_sf"/>
</dbReference>
<dbReference type="PROSITE" id="PS50850">
    <property type="entry name" value="MFS"/>
    <property type="match status" value="1"/>
</dbReference>
<sequence length="531" mass="59132">MRDVVRDSYFGHLVRLVYRPHYLRYAEEEDGFVIPKFDQAMIGEAKDDPRESIHTDSLPSVRGVDLHLVTWYGPRDNENPRNWTLGKKCYVTFLIMILTTTVYIGSAIYSPAVGEASEYFGVSTTVGSLGISLFVAGYGVGPLFLSGPTEVPAIGRTSIYIITLFIFFILNILTALVTNFSGFCILRFLAGFMGSPALATAGASLDDMFPAHKLAYSMGFWGLAAEAAPAMAPIISGFVVEHHGWRWAFWEMVIMSGFSLIILFFTLPETSPDTILLRRAQRIRQKNGNLHFQSQSEITHAALSYRQIIVDSLLRPIALTCTEPIIIAINLYTGLVYATLYSFFESFPLVYEQGYGWSLGTSTLPFAALFVGSFTGWVIYCYWNWRWVDQPHDPSAPRPLPETRLPTAFIGAFCFPTCVLWFAWTAIRCHWIAPVLSGIPFGMGSTLIFNPFLTYLPYAYPQYAASALASNDFFRSMMGAGMPIAAHPLFGNLGVAWGNTIIGLLSVAMIPIPFVLYRAGPWLRKKSKIAL</sequence>
<dbReference type="AlphaFoldDB" id="A0A1B9G0X6"/>
<accession>A0A1B9G0X6</accession>
<feature type="transmembrane region" description="Helical" evidence="5">
    <location>
        <begin position="496"/>
        <end position="517"/>
    </location>
</feature>
<keyword evidence="4 5" id="KW-0472">Membrane</keyword>
<feature type="transmembrane region" description="Helical" evidence="5">
    <location>
        <begin position="439"/>
        <end position="460"/>
    </location>
</feature>
<evidence type="ECO:0000313" key="7">
    <source>
        <dbReference type="EMBL" id="OCF24677.1"/>
    </source>
</evidence>
<feature type="transmembrane region" description="Helical" evidence="5">
    <location>
        <begin position="89"/>
        <end position="109"/>
    </location>
</feature>
<keyword evidence="3 5" id="KW-1133">Transmembrane helix</keyword>
<feature type="transmembrane region" description="Helical" evidence="5">
    <location>
        <begin position="247"/>
        <end position="267"/>
    </location>
</feature>
<dbReference type="Proteomes" id="UP000092730">
    <property type="component" value="Chromosome 5"/>
</dbReference>
<dbReference type="Pfam" id="PF07690">
    <property type="entry name" value="MFS_1"/>
    <property type="match status" value="1"/>
</dbReference>
<dbReference type="STRING" id="1296100.A0A1B9G0X6"/>
<reference evidence="7" key="1">
    <citation type="submission" date="2013-07" db="EMBL/GenBank/DDBJ databases">
        <title>The Genome Sequence of Cryptococcus bestiolae CBS10118.</title>
        <authorList>
            <consortium name="The Broad Institute Genome Sequencing Platform"/>
            <person name="Cuomo C."/>
            <person name="Litvintseva A."/>
            <person name="Chen Y."/>
            <person name="Heitman J."/>
            <person name="Sun S."/>
            <person name="Springer D."/>
            <person name="Dromer F."/>
            <person name="Young S.K."/>
            <person name="Zeng Q."/>
            <person name="Gargeya S."/>
            <person name="Fitzgerald M."/>
            <person name="Abouelleil A."/>
            <person name="Alvarado L."/>
            <person name="Berlin A.M."/>
            <person name="Chapman S.B."/>
            <person name="Dewar J."/>
            <person name="Goldberg J."/>
            <person name="Griggs A."/>
            <person name="Gujja S."/>
            <person name="Hansen M."/>
            <person name="Howarth C."/>
            <person name="Imamovic A."/>
            <person name="Larimer J."/>
            <person name="McCowan C."/>
            <person name="Murphy C."/>
            <person name="Pearson M."/>
            <person name="Priest M."/>
            <person name="Roberts A."/>
            <person name="Saif S."/>
            <person name="Shea T."/>
            <person name="Sykes S."/>
            <person name="Wortman J."/>
            <person name="Nusbaum C."/>
            <person name="Birren B."/>
        </authorList>
    </citation>
    <scope>NUCLEOTIDE SEQUENCE [LARGE SCALE GENOMIC DNA]</scope>
    <source>
        <strain evidence="7">CBS 10118</strain>
    </source>
</reference>
<evidence type="ECO:0000313" key="8">
    <source>
        <dbReference type="EMBL" id="WVW84567.1"/>
    </source>
</evidence>
<dbReference type="RefSeq" id="XP_019045747.1">
    <property type="nucleotide sequence ID" value="XM_019192750.1"/>
</dbReference>
<feature type="transmembrane region" description="Helical" evidence="5">
    <location>
        <begin position="214"/>
        <end position="235"/>
    </location>
</feature>
<dbReference type="PANTHER" id="PTHR23502">
    <property type="entry name" value="MAJOR FACILITATOR SUPERFAMILY"/>
    <property type="match status" value="1"/>
</dbReference>
<dbReference type="SUPFAM" id="SSF103473">
    <property type="entry name" value="MFS general substrate transporter"/>
    <property type="match status" value="1"/>
</dbReference>
<comment type="subcellular location">
    <subcellularLocation>
        <location evidence="1">Membrane</location>
        <topology evidence="1">Multi-pass membrane protein</topology>
    </subcellularLocation>
</comment>
<dbReference type="InterPro" id="IPR020846">
    <property type="entry name" value="MFS_dom"/>
</dbReference>
<dbReference type="GO" id="GO:0015244">
    <property type="term" value="F:fluconazole transmembrane transporter activity"/>
    <property type="evidence" value="ECO:0007669"/>
    <property type="project" value="TreeGrafter"/>
</dbReference>
<dbReference type="EMBL" id="CP144545">
    <property type="protein sequence ID" value="WVW84567.1"/>
    <property type="molecule type" value="Genomic_DNA"/>
</dbReference>
<evidence type="ECO:0000256" key="4">
    <source>
        <dbReference type="ARBA" id="ARBA00023136"/>
    </source>
</evidence>
<dbReference type="PANTHER" id="PTHR23502:SF23">
    <property type="entry name" value="FLUCONAZOLE RESISTANCE PROTEIN 1"/>
    <property type="match status" value="1"/>
</dbReference>
<dbReference type="GeneID" id="30210537"/>
<feature type="transmembrane region" description="Helical" evidence="5">
    <location>
        <begin position="157"/>
        <end position="174"/>
    </location>
</feature>
<dbReference type="OrthoDB" id="3357846at2759"/>
<dbReference type="GO" id="GO:0005886">
    <property type="term" value="C:plasma membrane"/>
    <property type="evidence" value="ECO:0007669"/>
    <property type="project" value="TreeGrafter"/>
</dbReference>
<feature type="domain" description="Major facilitator superfamily (MFS) profile" evidence="6">
    <location>
        <begin position="91"/>
        <end position="531"/>
    </location>
</feature>
<dbReference type="KEGG" id="kbi:30210537"/>
<gene>
    <name evidence="7" type="ORF">I302_06138</name>
    <name evidence="8" type="ORF">I302_106601</name>
</gene>
<feature type="transmembrane region" description="Helical" evidence="5">
    <location>
        <begin position="405"/>
        <end position="427"/>
    </location>
</feature>
<feature type="transmembrane region" description="Helical" evidence="5">
    <location>
        <begin position="364"/>
        <end position="385"/>
    </location>
</feature>
<dbReference type="Gene3D" id="1.20.1250.20">
    <property type="entry name" value="MFS general substrate transporter like domains"/>
    <property type="match status" value="1"/>
</dbReference>
<evidence type="ECO:0000256" key="1">
    <source>
        <dbReference type="ARBA" id="ARBA00004141"/>
    </source>
</evidence>
<evidence type="ECO:0000256" key="2">
    <source>
        <dbReference type="ARBA" id="ARBA00022692"/>
    </source>
</evidence>
<reference evidence="7" key="3">
    <citation type="submission" date="2014-01" db="EMBL/GenBank/DDBJ databases">
        <title>Evolution of pathogenesis and genome organization in the Tremellales.</title>
        <authorList>
            <person name="Cuomo C."/>
            <person name="Litvintseva A."/>
            <person name="Heitman J."/>
            <person name="Chen Y."/>
            <person name="Sun S."/>
            <person name="Springer D."/>
            <person name="Dromer F."/>
            <person name="Young S."/>
            <person name="Zeng Q."/>
            <person name="Chapman S."/>
            <person name="Gujja S."/>
            <person name="Saif S."/>
            <person name="Birren B."/>
        </authorList>
    </citation>
    <scope>NUCLEOTIDE SEQUENCE</scope>
    <source>
        <strain evidence="7">CBS 10118</strain>
    </source>
</reference>
<protein>
    <recommendedName>
        <fullName evidence="6">Major facilitator superfamily (MFS) profile domain-containing protein</fullName>
    </recommendedName>
</protein>
<dbReference type="EMBL" id="KI894022">
    <property type="protein sequence ID" value="OCF24677.1"/>
    <property type="molecule type" value="Genomic_DNA"/>
</dbReference>
<feature type="transmembrane region" description="Helical" evidence="5">
    <location>
        <begin position="325"/>
        <end position="344"/>
    </location>
</feature>
<evidence type="ECO:0000313" key="9">
    <source>
        <dbReference type="Proteomes" id="UP000092730"/>
    </source>
</evidence>
<dbReference type="InterPro" id="IPR011701">
    <property type="entry name" value="MFS"/>
</dbReference>
<evidence type="ECO:0000259" key="6">
    <source>
        <dbReference type="PROSITE" id="PS50850"/>
    </source>
</evidence>
<name>A0A1B9G0X6_9TREE</name>
<evidence type="ECO:0000256" key="3">
    <source>
        <dbReference type="ARBA" id="ARBA00022989"/>
    </source>
</evidence>
<proteinExistence type="predicted"/>